<gene>
    <name evidence="2" type="ORF">AQPW35_00750</name>
</gene>
<dbReference type="PIRSF" id="PIRSF010256">
    <property type="entry name" value="CoxE_vWa"/>
    <property type="match status" value="1"/>
</dbReference>
<organism evidence="2 3">
    <name type="scientific">Pseudaquabacterium pictum</name>
    <dbReference type="NCBI Taxonomy" id="2315236"/>
    <lineage>
        <taxon>Bacteria</taxon>
        <taxon>Pseudomonadati</taxon>
        <taxon>Pseudomonadota</taxon>
        <taxon>Betaproteobacteria</taxon>
        <taxon>Burkholderiales</taxon>
        <taxon>Sphaerotilaceae</taxon>
        <taxon>Pseudaquabacterium</taxon>
    </lineage>
</organism>
<comment type="caution">
    <text evidence="2">The sequence shown here is derived from an EMBL/GenBank/DDBJ whole genome shotgun (WGS) entry which is preliminary data.</text>
</comment>
<dbReference type="Pfam" id="PF05762">
    <property type="entry name" value="VWA_CoxE"/>
    <property type="match status" value="1"/>
</dbReference>
<dbReference type="PANTHER" id="PTHR39338:SF5">
    <property type="entry name" value="BLR6139 PROTEIN"/>
    <property type="match status" value="1"/>
</dbReference>
<dbReference type="Proteomes" id="UP000301751">
    <property type="component" value="Unassembled WGS sequence"/>
</dbReference>
<dbReference type="InterPro" id="IPR011195">
    <property type="entry name" value="UCP010256"/>
</dbReference>
<accession>A0A480AH65</accession>
<dbReference type="RefSeq" id="WP_137730783.1">
    <property type="nucleotide sequence ID" value="NZ_BJCL01000001.1"/>
</dbReference>
<dbReference type="AlphaFoldDB" id="A0A480AH65"/>
<feature type="region of interest" description="Disordered" evidence="1">
    <location>
        <begin position="84"/>
        <end position="106"/>
    </location>
</feature>
<sequence>MARELGLQGIDHQLAGFVRALRAAGAEASVAEAIDAARAVALVGYADRETLKSSLSVALAKSEEEKAICDEVFELYFRVPERGQDAEQSADGDGSDGEQPPAPRTGDAEVDALLDLAEQQAAGDPGAMAAALQRAGQKAGVDDIRFQSQTAFLTRQLLEAMGIRKLEQQQQQLEAGAEGEEGEQGEAGTALRQTLAAARARLQRQARAHVEQRFALFGKPATEAFMAEVAVQRPLGRMSPADMDRMKTAVARMAKRLAQRHSHRRRITLRGQLDLRRTIRANAGHDGVPVKLHFKHKRVDKPRIVAVCDVSGSVAAHVRFLLLFLYALQGTVADLRAFAFSNRLRDVGPPLETLPFDDAMALILKEVGGGSTDYGQAWQDLYDQHWQLIDGRTTVLVLGDGRSNMTNPRLDLFGELAARAKRVVWLSPEGEGRWGTGDSALLQYRPFCTHLGHAATAADLERAIDEALSAYG</sequence>
<dbReference type="PANTHER" id="PTHR39338">
    <property type="entry name" value="BLL5662 PROTEIN-RELATED"/>
    <property type="match status" value="1"/>
</dbReference>
<evidence type="ECO:0000313" key="2">
    <source>
        <dbReference type="EMBL" id="GCL60994.1"/>
    </source>
</evidence>
<dbReference type="InterPro" id="IPR036465">
    <property type="entry name" value="vWFA_dom_sf"/>
</dbReference>
<proteinExistence type="predicted"/>
<reference evidence="3" key="1">
    <citation type="submission" date="2019-03" db="EMBL/GenBank/DDBJ databases">
        <title>Aquabacterium pictum sp.nov., the first bacteriochlorophyll a-containing freshwater bacterium in the genus Aquabacterium of the class Betaproteobacteria.</title>
        <authorList>
            <person name="Hirose S."/>
            <person name="Tank M."/>
            <person name="Hara E."/>
            <person name="Tamaki H."/>
            <person name="Takaichi S."/>
            <person name="Haruta S."/>
            <person name="Hanada S."/>
        </authorList>
    </citation>
    <scope>NUCLEOTIDE SEQUENCE [LARGE SCALE GENOMIC DNA]</scope>
    <source>
        <strain evidence="3">W35</strain>
    </source>
</reference>
<dbReference type="SUPFAM" id="SSF53300">
    <property type="entry name" value="vWA-like"/>
    <property type="match status" value="1"/>
</dbReference>
<protein>
    <recommendedName>
        <fullName evidence="4">VWA domain-containing protein</fullName>
    </recommendedName>
</protein>
<name>A0A480AH65_9BURK</name>
<dbReference type="OrthoDB" id="9790469at2"/>
<dbReference type="InterPro" id="IPR008912">
    <property type="entry name" value="Uncharacterised_CoxE"/>
</dbReference>
<dbReference type="EMBL" id="BJCL01000001">
    <property type="protein sequence ID" value="GCL60994.1"/>
    <property type="molecule type" value="Genomic_DNA"/>
</dbReference>
<evidence type="ECO:0008006" key="4">
    <source>
        <dbReference type="Google" id="ProtNLM"/>
    </source>
</evidence>
<evidence type="ECO:0000256" key="1">
    <source>
        <dbReference type="SAM" id="MobiDB-lite"/>
    </source>
</evidence>
<evidence type="ECO:0000313" key="3">
    <source>
        <dbReference type="Proteomes" id="UP000301751"/>
    </source>
</evidence>
<keyword evidence="3" id="KW-1185">Reference proteome</keyword>